<dbReference type="PANTHER" id="PTHR21676:SF6">
    <property type="entry name" value="PROTEIN STUM"/>
    <property type="match status" value="1"/>
</dbReference>
<evidence type="ECO:0000313" key="7">
    <source>
        <dbReference type="EMBL" id="KAK2174440.1"/>
    </source>
</evidence>
<feature type="transmembrane region" description="Helical" evidence="6">
    <location>
        <begin position="79"/>
        <end position="103"/>
    </location>
</feature>
<proteinExistence type="predicted"/>
<dbReference type="InterPro" id="IPR026673">
    <property type="entry name" value="SPEC3/Stum"/>
</dbReference>
<dbReference type="AlphaFoldDB" id="A0AAD9KNE5"/>
<feature type="region of interest" description="Disordered" evidence="5">
    <location>
        <begin position="1"/>
        <end position="35"/>
    </location>
</feature>
<reference evidence="7" key="1">
    <citation type="journal article" date="2023" name="Mol. Biol. Evol.">
        <title>Third-Generation Sequencing Reveals the Adaptive Role of the Epigenome in Three Deep-Sea Polychaetes.</title>
        <authorList>
            <person name="Perez M."/>
            <person name="Aroh O."/>
            <person name="Sun Y."/>
            <person name="Lan Y."/>
            <person name="Juniper S.K."/>
            <person name="Young C.R."/>
            <person name="Angers B."/>
            <person name="Qian P.Y."/>
        </authorList>
    </citation>
    <scope>NUCLEOTIDE SEQUENCE</scope>
    <source>
        <strain evidence="7">R07B-5</strain>
    </source>
</reference>
<comment type="subcellular location">
    <subcellularLocation>
        <location evidence="1">Membrane</location>
        <topology evidence="1">Multi-pass membrane protein</topology>
    </subcellularLocation>
</comment>
<dbReference type="Pfam" id="PF15795">
    <property type="entry name" value="Spec3"/>
    <property type="match status" value="1"/>
</dbReference>
<dbReference type="PANTHER" id="PTHR21676">
    <property type="entry name" value="PROTEIN STUM"/>
    <property type="match status" value="1"/>
</dbReference>
<evidence type="ECO:0000256" key="5">
    <source>
        <dbReference type="SAM" id="MobiDB-lite"/>
    </source>
</evidence>
<dbReference type="Proteomes" id="UP001209878">
    <property type="component" value="Unassembled WGS sequence"/>
</dbReference>
<accession>A0AAD9KNE5</accession>
<gene>
    <name evidence="7" type="ORF">NP493_801g00006</name>
</gene>
<name>A0AAD9KNE5_RIDPI</name>
<evidence type="ECO:0000256" key="3">
    <source>
        <dbReference type="ARBA" id="ARBA00022989"/>
    </source>
</evidence>
<keyword evidence="3 6" id="KW-1133">Transmembrane helix</keyword>
<keyword evidence="8" id="KW-1185">Reference proteome</keyword>
<evidence type="ECO:0000256" key="1">
    <source>
        <dbReference type="ARBA" id="ARBA00004141"/>
    </source>
</evidence>
<sequence>MADETTPPSLGLTLQLPQSPPPLSRPMTPRSPVAKSGIGWRPVEPGYTAPVVISRTVQVETLQEGGVLRDAIPAMPRSFAIVCLICNIASPGLGTFLSGLSVLCCGLVRPSGGDILNVIWVNSWVALLQFFTTVIFLFGWVWSIVWAFAFLDLSKEYEGLLAERAKERRDEAAHVSTVSHRIHPRRASSTTRTTTTTTTVSMPLGPPATDVPMGRSPHDQPIIVLQEAPVVIQPPAPATEQRPQRTLNPYNPRHQRILRRQNTRDLQESSIFLTAHILNTLVVQGGDGASEASATAPPVK</sequence>
<dbReference type="EMBL" id="JAODUO010000801">
    <property type="protein sequence ID" value="KAK2174440.1"/>
    <property type="molecule type" value="Genomic_DNA"/>
</dbReference>
<feature type="compositionally biased region" description="Low complexity" evidence="5">
    <location>
        <begin position="1"/>
        <end position="17"/>
    </location>
</feature>
<feature type="compositionally biased region" description="Low complexity" evidence="5">
    <location>
        <begin position="190"/>
        <end position="199"/>
    </location>
</feature>
<dbReference type="GO" id="GO:0016020">
    <property type="term" value="C:membrane"/>
    <property type="evidence" value="ECO:0007669"/>
    <property type="project" value="UniProtKB-SubCell"/>
</dbReference>
<comment type="caution">
    <text evidence="7">The sequence shown here is derived from an EMBL/GenBank/DDBJ whole genome shotgun (WGS) entry which is preliminary data.</text>
</comment>
<feature type="region of interest" description="Disordered" evidence="5">
    <location>
        <begin position="173"/>
        <end position="207"/>
    </location>
</feature>
<evidence type="ECO:0000256" key="4">
    <source>
        <dbReference type="ARBA" id="ARBA00023136"/>
    </source>
</evidence>
<organism evidence="7 8">
    <name type="scientific">Ridgeia piscesae</name>
    <name type="common">Tubeworm</name>
    <dbReference type="NCBI Taxonomy" id="27915"/>
    <lineage>
        <taxon>Eukaryota</taxon>
        <taxon>Metazoa</taxon>
        <taxon>Spiralia</taxon>
        <taxon>Lophotrochozoa</taxon>
        <taxon>Annelida</taxon>
        <taxon>Polychaeta</taxon>
        <taxon>Sedentaria</taxon>
        <taxon>Canalipalpata</taxon>
        <taxon>Sabellida</taxon>
        <taxon>Siboglinidae</taxon>
        <taxon>Ridgeia</taxon>
    </lineage>
</organism>
<keyword evidence="4 6" id="KW-0472">Membrane</keyword>
<keyword evidence="2 6" id="KW-0812">Transmembrane</keyword>
<protein>
    <recommendedName>
        <fullName evidence="9">Protein SPEC3</fullName>
    </recommendedName>
</protein>
<evidence type="ECO:0000256" key="2">
    <source>
        <dbReference type="ARBA" id="ARBA00022692"/>
    </source>
</evidence>
<feature type="transmembrane region" description="Helical" evidence="6">
    <location>
        <begin position="123"/>
        <end position="151"/>
    </location>
</feature>
<evidence type="ECO:0008006" key="9">
    <source>
        <dbReference type="Google" id="ProtNLM"/>
    </source>
</evidence>
<evidence type="ECO:0000256" key="6">
    <source>
        <dbReference type="SAM" id="Phobius"/>
    </source>
</evidence>
<evidence type="ECO:0000313" key="8">
    <source>
        <dbReference type="Proteomes" id="UP001209878"/>
    </source>
</evidence>